<dbReference type="SMART" id="SM00320">
    <property type="entry name" value="WD40"/>
    <property type="match status" value="3"/>
</dbReference>
<feature type="region of interest" description="Disordered" evidence="4">
    <location>
        <begin position="657"/>
        <end position="705"/>
    </location>
</feature>
<feature type="region of interest" description="Disordered" evidence="4">
    <location>
        <begin position="991"/>
        <end position="1024"/>
    </location>
</feature>
<evidence type="ECO:0000256" key="1">
    <source>
        <dbReference type="ARBA" id="ARBA00022574"/>
    </source>
</evidence>
<dbReference type="RefSeq" id="XP_013208038.1">
    <property type="nucleotide sequence ID" value="XM_013352584.2"/>
</dbReference>
<dbReference type="InterPro" id="IPR019775">
    <property type="entry name" value="WD40_repeat_CS"/>
</dbReference>
<feature type="compositionally biased region" description="Polar residues" evidence="4">
    <location>
        <begin position="1108"/>
        <end position="1119"/>
    </location>
</feature>
<accession>A0ABM1ATM0</accession>
<protein>
    <submittedName>
        <fullName evidence="6">Activating molecule in BECN1-regulated autophagy protein 1</fullName>
    </submittedName>
</protein>
<reference evidence="6" key="1">
    <citation type="submission" date="2025-08" db="UniProtKB">
        <authorList>
            <consortium name="RefSeq"/>
        </authorList>
    </citation>
    <scope>IDENTIFICATION</scope>
</reference>
<keyword evidence="5" id="KW-1185">Reference proteome</keyword>
<feature type="compositionally biased region" description="Polar residues" evidence="4">
    <location>
        <begin position="367"/>
        <end position="377"/>
    </location>
</feature>
<feature type="repeat" description="WD" evidence="3">
    <location>
        <begin position="91"/>
        <end position="125"/>
    </location>
</feature>
<dbReference type="Pfam" id="PF00400">
    <property type="entry name" value="WD40"/>
    <property type="match status" value="1"/>
</dbReference>
<sequence>MKVVPEKNAVRILWGRERGTRAMGAQRLLQELVEDKTRWMKWEGKRVELPDSPRSTFLLAFSPDRTLLASTHVNHNIYITEVKTGKCVHSLIGHRRTPWCVTFHPTISGLIASGCLDGEVRIWDLHGGSESWFTDSNNAIASLAFHPTAQLLLIATANEIHFWDWSRREPFAVVKTASEMERVRLVRFDPLGHYLLTAIVNPSNQQGDDEPEIPIDGTELSHYRQRALLQSQPVRRTPLLHNFLHMLSSRSSGIQTEPFHPPEQASSTQQDQGLLNRPSAFSTVQSSTAGNTLRNLSLGPTRRSLGGPLSSHPSRYHRELAPGLTGSEWTRTVLTLNSRSEVESMPPPRTSASSVSLLSVLRQQEGGSQASVYTSATEGRGFPSSGLATESDGGNGSNQNNSGNIRHELQCDLRRFFLEYDRLQELDQSLSGEAPQTQQAQEMLNNNIESERPGPSHQPTPHSSENNSNLSRGHLNRCRACHNLLTFNNDTLRWERTTPNYSSGEANSSWHVSTTFEGMPPSGNQLPPLERTEGQTPSSSRLDLSSSASPQEERTVGVAFNQETGHWERIYTQSSRSGTVSQEALHQDMPEESSEEDSLRRRLLESSLISLSRYDGAGSREHPIYPDPARLSPAAYYAQRMIQYLSRRDSIRQRSMRYQQNRLRSSTSSSSDNQGPSVEGTDLEFEDFEDSGDRSRHRAPRNARMSAPSLGRFVPRRFLLPEYLPYAGIFHERGQPGLATHSSVNRVLAGAVIGDGQSAVASNIANTTYRLQWWDFTKFDLPEISNVFLHITSKNGESESCFHGMASILGNVTLFCWPPGPNAISVSLSPMGRYVMVGLASRRILLHPSTEHMVAQVFRLQQAHGGETSMRRVFNVLYPMPADQRRHVSINSARWLPEPGLGLAYGTNKGDLVICRPEALNSGVEYYWDQLNETVFTVHSNSRSSERPGTSRATWRTDRDMGLMNAIGLQPRNPTTSVTSQGTQTLALQLQNAETQTEREEEEPGTASSGPGEGEGSDYGGSGEDALSRIQRLMAEGGMTAVVQREQSTTMASMGGFGNNIIVSHRIHRSSQTGTESGAARTSSPQPSTSRGLLSEPGQQAERGLSPRTASWDQPSTSGREPPQPALPSSSPDPIPVPLASNEGPTMHCDVTNNSHLPEGDGNSRGEAADPSGEPQNR</sequence>
<dbReference type="PROSITE" id="PS50294">
    <property type="entry name" value="WD_REPEATS_REGION"/>
    <property type="match status" value="1"/>
</dbReference>
<feature type="compositionally biased region" description="Polar residues" evidence="4">
    <location>
        <begin position="571"/>
        <end position="584"/>
    </location>
</feature>
<feature type="region of interest" description="Disordered" evidence="4">
    <location>
        <begin position="939"/>
        <end position="958"/>
    </location>
</feature>
<feature type="compositionally biased region" description="Polar residues" evidence="4">
    <location>
        <begin position="264"/>
        <end position="295"/>
    </location>
</feature>
<feature type="compositionally biased region" description="Gly residues" evidence="4">
    <location>
        <begin position="1011"/>
        <end position="1023"/>
    </location>
</feature>
<keyword evidence="1 3" id="KW-0853">WD repeat</keyword>
<gene>
    <name evidence="6" type="primary">Ambra1</name>
</gene>
<evidence type="ECO:0000313" key="6">
    <source>
        <dbReference type="RefSeq" id="XP_013208038.1"/>
    </source>
</evidence>
<feature type="region of interest" description="Disordered" evidence="4">
    <location>
        <begin position="1069"/>
        <end position="1178"/>
    </location>
</feature>
<feature type="compositionally biased region" description="Polar residues" evidence="4">
    <location>
        <begin position="1070"/>
        <end position="1092"/>
    </location>
</feature>
<feature type="region of interest" description="Disordered" evidence="4">
    <location>
        <begin position="367"/>
        <end position="405"/>
    </location>
</feature>
<feature type="region of interest" description="Disordered" evidence="4">
    <location>
        <begin position="448"/>
        <end position="471"/>
    </location>
</feature>
<feature type="compositionally biased region" description="Basic and acidic residues" evidence="4">
    <location>
        <begin position="1158"/>
        <end position="1168"/>
    </location>
</feature>
<dbReference type="InterPro" id="IPR015943">
    <property type="entry name" value="WD40/YVTN_repeat-like_dom_sf"/>
</dbReference>
<evidence type="ECO:0000256" key="4">
    <source>
        <dbReference type="SAM" id="MobiDB-lite"/>
    </source>
</evidence>
<dbReference type="PANTHER" id="PTHR22874:SF1">
    <property type="entry name" value="ACTIVATING MOLECULE IN BECN1-REGULATED AUTOPHAGY PROTEIN 1"/>
    <property type="match status" value="1"/>
</dbReference>
<dbReference type="InterPro" id="IPR001680">
    <property type="entry name" value="WD40_rpt"/>
</dbReference>
<name>A0ABM1ATM0_MICOH</name>
<evidence type="ECO:0000313" key="5">
    <source>
        <dbReference type="Proteomes" id="UP000694915"/>
    </source>
</evidence>
<dbReference type="PROSITE" id="PS00678">
    <property type="entry name" value="WD_REPEATS_1"/>
    <property type="match status" value="1"/>
</dbReference>
<dbReference type="GeneID" id="101988178"/>
<dbReference type="InterPro" id="IPR036322">
    <property type="entry name" value="WD40_repeat_dom_sf"/>
</dbReference>
<dbReference type="InterPro" id="IPR052596">
    <property type="entry name" value="AMBRA1_autophagy"/>
</dbReference>
<feature type="compositionally biased region" description="Low complexity" evidence="4">
    <location>
        <begin position="538"/>
        <end position="549"/>
    </location>
</feature>
<dbReference type="Gene3D" id="2.130.10.10">
    <property type="entry name" value="YVTN repeat-like/Quinoprotein amine dehydrogenase"/>
    <property type="match status" value="1"/>
</dbReference>
<evidence type="ECO:0000256" key="2">
    <source>
        <dbReference type="ARBA" id="ARBA00022737"/>
    </source>
</evidence>
<keyword evidence="2" id="KW-0677">Repeat</keyword>
<feature type="compositionally biased region" description="Pro residues" evidence="4">
    <location>
        <begin position="1122"/>
        <end position="1137"/>
    </location>
</feature>
<feature type="region of interest" description="Disordered" evidence="4">
    <location>
        <begin position="252"/>
        <end position="323"/>
    </location>
</feature>
<evidence type="ECO:0000256" key="3">
    <source>
        <dbReference type="PROSITE-ProRule" id="PRU00221"/>
    </source>
</evidence>
<organism evidence="5 6">
    <name type="scientific">Microtus ochrogaster</name>
    <name type="common">Prairie vole</name>
    <dbReference type="NCBI Taxonomy" id="79684"/>
    <lineage>
        <taxon>Eukaryota</taxon>
        <taxon>Metazoa</taxon>
        <taxon>Chordata</taxon>
        <taxon>Craniata</taxon>
        <taxon>Vertebrata</taxon>
        <taxon>Euteleostomi</taxon>
        <taxon>Mammalia</taxon>
        <taxon>Eutheria</taxon>
        <taxon>Euarchontoglires</taxon>
        <taxon>Glires</taxon>
        <taxon>Rodentia</taxon>
        <taxon>Myomorpha</taxon>
        <taxon>Muroidea</taxon>
        <taxon>Cricetidae</taxon>
        <taxon>Arvicolinae</taxon>
        <taxon>Microtus</taxon>
    </lineage>
</organism>
<feature type="region of interest" description="Disordered" evidence="4">
    <location>
        <begin position="500"/>
        <end position="600"/>
    </location>
</feature>
<feature type="compositionally biased region" description="Polar residues" evidence="4">
    <location>
        <begin position="939"/>
        <end position="954"/>
    </location>
</feature>
<dbReference type="SUPFAM" id="SSF50978">
    <property type="entry name" value="WD40 repeat-like"/>
    <property type="match status" value="1"/>
</dbReference>
<feature type="compositionally biased region" description="Polar residues" evidence="4">
    <location>
        <begin position="500"/>
        <end position="516"/>
    </location>
</feature>
<dbReference type="PROSITE" id="PS50082">
    <property type="entry name" value="WD_REPEATS_2"/>
    <property type="match status" value="1"/>
</dbReference>
<dbReference type="PANTHER" id="PTHR22874">
    <property type="entry name" value="ACTIVATING MOLECULE IN BECN1-REGULATED AUTOPHAGY PROTEIN 1"/>
    <property type="match status" value="1"/>
</dbReference>
<proteinExistence type="predicted"/>
<feature type="compositionally biased region" description="Acidic residues" evidence="4">
    <location>
        <begin position="681"/>
        <end position="690"/>
    </location>
</feature>
<feature type="compositionally biased region" description="Polar residues" evidence="4">
    <location>
        <begin position="457"/>
        <end position="471"/>
    </location>
</feature>
<dbReference type="Proteomes" id="UP000694915">
    <property type="component" value="Chromosome 14"/>
</dbReference>